<dbReference type="PROSITE" id="PS51379">
    <property type="entry name" value="4FE4S_FER_2"/>
    <property type="match status" value="1"/>
</dbReference>
<protein>
    <submittedName>
        <fullName evidence="9">GMC family oxidoreductase</fullName>
    </submittedName>
</protein>
<dbReference type="InterPro" id="IPR000172">
    <property type="entry name" value="GMC_OxRdtase_N"/>
</dbReference>
<evidence type="ECO:0000256" key="6">
    <source>
        <dbReference type="ARBA" id="ARBA00023004"/>
    </source>
</evidence>
<dbReference type="Pfam" id="PF05199">
    <property type="entry name" value="GMC_oxred_C"/>
    <property type="match status" value="1"/>
</dbReference>
<feature type="domain" description="4Fe-4S ferredoxin-type" evidence="8">
    <location>
        <begin position="279"/>
        <end position="309"/>
    </location>
</feature>
<dbReference type="Pfam" id="PF00732">
    <property type="entry name" value="GMC_oxred_N"/>
    <property type="match status" value="1"/>
</dbReference>
<evidence type="ECO:0000256" key="4">
    <source>
        <dbReference type="ARBA" id="ARBA00022827"/>
    </source>
</evidence>
<keyword evidence="3" id="KW-0479">Metal-binding</keyword>
<keyword evidence="5" id="KW-0560">Oxidoreductase</keyword>
<sequence length="608" mass="64584">MSVGSAMAARRILGAVLGGDAAPSAHARLTAYLDSLPAHRRREALATSILLAPVPGARNDRVPSRILRRPSHLARTLAYVAHYSDEDCRRSLGYSPTPGWTRRGPDLGNDVDVPPALRADACVIGAGAAGTIIAHHLASTGRSVILLEEGIHRQFGSDPDEMEVLGSVYRDGALQLSRDKGLSVLQACGLGGSTMVNNGICTYPGDPALSAARGNMLLRWRTGGAVIDLREFDRSRREVEDQLSVHELPSSALGRNAELLLAPGPAHEADARAQGTAAGIFRTNLVDCLGCGLCNYGCPHGRRASVVDRYLLNAVGHGLRVITRARVRSLEPLPRGVAVHATVGPDMRSCTVTASTTVVAAGAISSSALLRRSQIGGNVGTHLSHNLSFPVLARMPYPVRAHAEVPMSAYVDHGTHILESVFFPPAALAALLPEWGKAHRESMDAYDHFAGAAVLTASQATGRVLASPRRRDAVPSVLPGLGRVDRTKPRQGLRQLARHFLNQGAEYLLFPTLPWSGRARSMPEVEQVLAQLDTAAAVSLSTAHPQGGNPMNDDPRRGVVDSAFRLHGSSSIYVCDASVFPTALGLNPQLTVMALADICGNNLAERYV</sequence>
<dbReference type="Proteomes" id="UP001163878">
    <property type="component" value="Chromosome"/>
</dbReference>
<keyword evidence="7" id="KW-0411">Iron-sulfur</keyword>
<reference evidence="9" key="1">
    <citation type="submission" date="2022-10" db="EMBL/GenBank/DDBJ databases">
        <title>Cytochrome P450 Catalyzes Benzene Ring Formation in the Biosynthesis of Trialkyl-Substituted Aromatic Polyketides.</title>
        <authorList>
            <person name="Zhao E."/>
            <person name="Ge H."/>
        </authorList>
    </citation>
    <scope>NUCLEOTIDE SEQUENCE</scope>
    <source>
        <strain evidence="9">NA0869</strain>
    </source>
</reference>
<evidence type="ECO:0000313" key="10">
    <source>
        <dbReference type="Proteomes" id="UP001163878"/>
    </source>
</evidence>
<dbReference type="InterPro" id="IPR036188">
    <property type="entry name" value="FAD/NAD-bd_sf"/>
</dbReference>
<comment type="similarity">
    <text evidence="1">Belongs to the GMC oxidoreductase family.</text>
</comment>
<gene>
    <name evidence="9" type="ORF">OGH68_00210</name>
</gene>
<accession>A0ABY6HZC0</accession>
<evidence type="ECO:0000256" key="1">
    <source>
        <dbReference type="ARBA" id="ARBA00010790"/>
    </source>
</evidence>
<organism evidence="9 10">
    <name type="scientific">Streptomyces peucetius</name>
    <dbReference type="NCBI Taxonomy" id="1950"/>
    <lineage>
        <taxon>Bacteria</taxon>
        <taxon>Bacillati</taxon>
        <taxon>Actinomycetota</taxon>
        <taxon>Actinomycetes</taxon>
        <taxon>Kitasatosporales</taxon>
        <taxon>Streptomycetaceae</taxon>
        <taxon>Streptomyces</taxon>
    </lineage>
</organism>
<dbReference type="PANTHER" id="PTHR46056:SF12">
    <property type="entry name" value="LONG-CHAIN-ALCOHOL OXIDASE"/>
    <property type="match status" value="1"/>
</dbReference>
<evidence type="ECO:0000256" key="2">
    <source>
        <dbReference type="ARBA" id="ARBA00022630"/>
    </source>
</evidence>
<keyword evidence="10" id="KW-1185">Reference proteome</keyword>
<dbReference type="SUPFAM" id="SSF51905">
    <property type="entry name" value="FAD/NAD(P)-binding domain"/>
    <property type="match status" value="1"/>
</dbReference>
<keyword evidence="4" id="KW-0274">FAD</keyword>
<evidence type="ECO:0000256" key="3">
    <source>
        <dbReference type="ARBA" id="ARBA00022723"/>
    </source>
</evidence>
<dbReference type="PROSITE" id="PS00198">
    <property type="entry name" value="4FE4S_FER_1"/>
    <property type="match status" value="1"/>
</dbReference>
<dbReference type="InterPro" id="IPR017900">
    <property type="entry name" value="4Fe4S_Fe_S_CS"/>
</dbReference>
<dbReference type="Gene3D" id="3.50.50.60">
    <property type="entry name" value="FAD/NAD(P)-binding domain"/>
    <property type="match status" value="2"/>
</dbReference>
<dbReference type="InterPro" id="IPR007867">
    <property type="entry name" value="GMC_OxRtase_C"/>
</dbReference>
<dbReference type="PANTHER" id="PTHR46056">
    <property type="entry name" value="LONG-CHAIN-ALCOHOL OXIDASE"/>
    <property type="match status" value="1"/>
</dbReference>
<dbReference type="InterPro" id="IPR017896">
    <property type="entry name" value="4Fe4S_Fe-S-bd"/>
</dbReference>
<name>A0ABY6HZC0_STRPE</name>
<evidence type="ECO:0000259" key="8">
    <source>
        <dbReference type="PROSITE" id="PS51379"/>
    </source>
</evidence>
<keyword evidence="6" id="KW-0408">Iron</keyword>
<evidence type="ECO:0000256" key="7">
    <source>
        <dbReference type="ARBA" id="ARBA00023014"/>
    </source>
</evidence>
<keyword evidence="2" id="KW-0285">Flavoprotein</keyword>
<evidence type="ECO:0000313" key="9">
    <source>
        <dbReference type="EMBL" id="UYQ60065.1"/>
    </source>
</evidence>
<dbReference type="EMBL" id="CP107567">
    <property type="protein sequence ID" value="UYQ60065.1"/>
    <property type="molecule type" value="Genomic_DNA"/>
</dbReference>
<proteinExistence type="inferred from homology"/>
<dbReference type="RefSeq" id="WP_264241211.1">
    <property type="nucleotide sequence ID" value="NZ_CP107567.1"/>
</dbReference>
<evidence type="ECO:0000256" key="5">
    <source>
        <dbReference type="ARBA" id="ARBA00023002"/>
    </source>
</evidence>